<evidence type="ECO:0000256" key="4">
    <source>
        <dbReference type="ARBA" id="ARBA00022618"/>
    </source>
</evidence>
<evidence type="ECO:0000259" key="10">
    <source>
        <dbReference type="PROSITE" id="PS50893"/>
    </source>
</evidence>
<dbReference type="InterPro" id="IPR027417">
    <property type="entry name" value="P-loop_NTPase"/>
</dbReference>
<dbReference type="PROSITE" id="PS00211">
    <property type="entry name" value="ABC_TRANSPORTER_1"/>
    <property type="match status" value="1"/>
</dbReference>
<evidence type="ECO:0000313" key="12">
    <source>
        <dbReference type="Proteomes" id="UP000184052"/>
    </source>
</evidence>
<dbReference type="PANTHER" id="PTHR24220">
    <property type="entry name" value="IMPORT ATP-BINDING PROTEIN"/>
    <property type="match status" value="1"/>
</dbReference>
<dbReference type="InterPro" id="IPR005286">
    <property type="entry name" value="Cell_div_FtsE"/>
</dbReference>
<name>A0A1M6DMQ3_9FIRM</name>
<dbReference type="Proteomes" id="UP000184052">
    <property type="component" value="Unassembled WGS sequence"/>
</dbReference>
<keyword evidence="7 9" id="KW-0472">Membrane</keyword>
<evidence type="ECO:0000256" key="5">
    <source>
        <dbReference type="ARBA" id="ARBA00022741"/>
    </source>
</evidence>
<dbReference type="PANTHER" id="PTHR24220:SF470">
    <property type="entry name" value="CELL DIVISION ATP-BINDING PROTEIN FTSE"/>
    <property type="match status" value="1"/>
</dbReference>
<keyword evidence="3 9" id="KW-1003">Cell membrane</keyword>
<dbReference type="AlphaFoldDB" id="A0A1M6DMQ3"/>
<dbReference type="Pfam" id="PF00005">
    <property type="entry name" value="ABC_tran"/>
    <property type="match status" value="1"/>
</dbReference>
<dbReference type="NCBIfam" id="TIGR02673">
    <property type="entry name" value="FtsE"/>
    <property type="match status" value="1"/>
</dbReference>
<evidence type="ECO:0000256" key="3">
    <source>
        <dbReference type="ARBA" id="ARBA00022475"/>
    </source>
</evidence>
<dbReference type="FunFam" id="3.40.50.300:FF:000056">
    <property type="entry name" value="Cell division ATP-binding protein FtsE"/>
    <property type="match status" value="1"/>
</dbReference>
<evidence type="ECO:0000313" key="11">
    <source>
        <dbReference type="EMBL" id="SHI74577.1"/>
    </source>
</evidence>
<dbReference type="STRING" id="1121476.SAMN02745751_00979"/>
<keyword evidence="12" id="KW-1185">Reference proteome</keyword>
<evidence type="ECO:0000256" key="2">
    <source>
        <dbReference type="ARBA" id="ARBA00020019"/>
    </source>
</evidence>
<dbReference type="InterPro" id="IPR003439">
    <property type="entry name" value="ABC_transporter-like_ATP-bd"/>
</dbReference>
<dbReference type="InterPro" id="IPR003593">
    <property type="entry name" value="AAA+_ATPase"/>
</dbReference>
<proteinExistence type="inferred from homology"/>
<evidence type="ECO:0000256" key="9">
    <source>
        <dbReference type="RuleBase" id="RU365094"/>
    </source>
</evidence>
<comment type="subcellular location">
    <subcellularLocation>
        <location evidence="9">Cell membrane</location>
        <topology evidence="9">Peripheral membrane protein</topology>
        <orientation evidence="9">Cytoplasmic side</orientation>
    </subcellularLocation>
</comment>
<dbReference type="EMBL" id="FQZL01000006">
    <property type="protein sequence ID" value="SHI74577.1"/>
    <property type="molecule type" value="Genomic_DNA"/>
</dbReference>
<evidence type="ECO:0000256" key="8">
    <source>
        <dbReference type="ARBA" id="ARBA00023306"/>
    </source>
</evidence>
<gene>
    <name evidence="9" type="primary">ftsE</name>
    <name evidence="11" type="ORF">SAMN02745751_00979</name>
</gene>
<comment type="similarity">
    <text evidence="1 9">Belongs to the ABC transporter superfamily.</text>
</comment>
<protein>
    <recommendedName>
        <fullName evidence="2 9">Cell division ATP-binding protein FtsE</fullName>
    </recommendedName>
</protein>
<evidence type="ECO:0000256" key="7">
    <source>
        <dbReference type="ARBA" id="ARBA00023136"/>
    </source>
</evidence>
<dbReference type="SMART" id="SM00382">
    <property type="entry name" value="AAA"/>
    <property type="match status" value="1"/>
</dbReference>
<dbReference type="InterPro" id="IPR015854">
    <property type="entry name" value="ABC_transpr_LolD-like"/>
</dbReference>
<sequence length="229" mass="26104">MMLEFENVTKVYKDKFTAVQNIDLKIEKGSFSFIVGKSGAGKSTLIKLLIKEINPSEGRLFFDGEDITYLSSRKVPIHRRKIGVIFQDFRLLNRKTVYENIAFAMEMVGHSPKVIRREVPTVLSMVGLSDKANNFPNELAGGEQQRIAIARAVVNKPELIIADEPTGNLDPETTYEIMKIFTEINRRGTTLIMATHDRMIVDAMKKRVIELKNGKIIRDTQEGEYYNVY</sequence>
<dbReference type="Gene3D" id="3.40.50.300">
    <property type="entry name" value="P-loop containing nucleotide triphosphate hydrolases"/>
    <property type="match status" value="1"/>
</dbReference>
<dbReference type="GO" id="GO:0005524">
    <property type="term" value="F:ATP binding"/>
    <property type="evidence" value="ECO:0007669"/>
    <property type="project" value="UniProtKB-UniRule"/>
</dbReference>
<evidence type="ECO:0000256" key="6">
    <source>
        <dbReference type="ARBA" id="ARBA00022840"/>
    </source>
</evidence>
<comment type="function">
    <text evidence="9">Part of the ABC transporter FtsEX involved in cellular division.</text>
</comment>
<dbReference type="InterPro" id="IPR017871">
    <property type="entry name" value="ABC_transporter-like_CS"/>
</dbReference>
<keyword evidence="6 9" id="KW-0067">ATP-binding</keyword>
<evidence type="ECO:0000256" key="1">
    <source>
        <dbReference type="ARBA" id="ARBA00005417"/>
    </source>
</evidence>
<keyword evidence="5 9" id="KW-0547">Nucleotide-binding</keyword>
<dbReference type="GO" id="GO:0022857">
    <property type="term" value="F:transmembrane transporter activity"/>
    <property type="evidence" value="ECO:0007669"/>
    <property type="project" value="TreeGrafter"/>
</dbReference>
<keyword evidence="4 9" id="KW-0132">Cell division</keyword>
<dbReference type="GO" id="GO:0051301">
    <property type="term" value="P:cell division"/>
    <property type="evidence" value="ECO:0007669"/>
    <property type="project" value="UniProtKB-UniRule"/>
</dbReference>
<keyword evidence="8 9" id="KW-0131">Cell cycle</keyword>
<dbReference type="PROSITE" id="PS50893">
    <property type="entry name" value="ABC_TRANSPORTER_2"/>
    <property type="match status" value="1"/>
</dbReference>
<dbReference type="GO" id="GO:0005886">
    <property type="term" value="C:plasma membrane"/>
    <property type="evidence" value="ECO:0007669"/>
    <property type="project" value="UniProtKB-SubCell"/>
</dbReference>
<dbReference type="GO" id="GO:0016887">
    <property type="term" value="F:ATP hydrolysis activity"/>
    <property type="evidence" value="ECO:0007669"/>
    <property type="project" value="InterPro"/>
</dbReference>
<comment type="subunit">
    <text evidence="9">Homodimer. Forms a membrane-associated complex with FtsX.</text>
</comment>
<feature type="domain" description="ABC transporter" evidence="10">
    <location>
        <begin position="3"/>
        <end position="228"/>
    </location>
</feature>
<dbReference type="SUPFAM" id="SSF52540">
    <property type="entry name" value="P-loop containing nucleoside triphosphate hydrolases"/>
    <property type="match status" value="1"/>
</dbReference>
<accession>A0A1M6DMQ3</accession>
<organism evidence="11 12">
    <name type="scientific">Dethiosulfatibacter aminovorans DSM 17477</name>
    <dbReference type="NCBI Taxonomy" id="1121476"/>
    <lineage>
        <taxon>Bacteria</taxon>
        <taxon>Bacillati</taxon>
        <taxon>Bacillota</taxon>
        <taxon>Tissierellia</taxon>
        <taxon>Dethiosulfatibacter</taxon>
    </lineage>
</organism>
<reference evidence="11 12" key="1">
    <citation type="submission" date="2016-11" db="EMBL/GenBank/DDBJ databases">
        <authorList>
            <person name="Jaros S."/>
            <person name="Januszkiewicz K."/>
            <person name="Wedrychowicz H."/>
        </authorList>
    </citation>
    <scope>NUCLEOTIDE SEQUENCE [LARGE SCALE GENOMIC DNA]</scope>
    <source>
        <strain evidence="11 12">DSM 17477</strain>
    </source>
</reference>